<dbReference type="Pfam" id="PF13919">
    <property type="entry name" value="ASXH"/>
    <property type="match status" value="1"/>
</dbReference>
<reference evidence="3" key="1">
    <citation type="submission" date="2021-06" db="EMBL/GenBank/DDBJ databases">
        <authorList>
            <person name="Kallberg Y."/>
            <person name="Tangrot J."/>
            <person name="Rosling A."/>
        </authorList>
    </citation>
    <scope>NUCLEOTIDE SEQUENCE</scope>
    <source>
        <strain evidence="3">FL130A</strain>
    </source>
</reference>
<comment type="caution">
    <text evidence="3">The sequence shown here is derived from an EMBL/GenBank/DDBJ whole genome shotgun (WGS) entry which is preliminary data.</text>
</comment>
<feature type="compositionally biased region" description="Polar residues" evidence="1">
    <location>
        <begin position="179"/>
        <end position="209"/>
    </location>
</feature>
<dbReference type="Proteomes" id="UP000789508">
    <property type="component" value="Unassembled WGS sequence"/>
</dbReference>
<feature type="compositionally biased region" description="Basic residues" evidence="1">
    <location>
        <begin position="90"/>
        <end position="100"/>
    </location>
</feature>
<dbReference type="AlphaFoldDB" id="A0A9N8ZW34"/>
<dbReference type="InterPro" id="IPR028020">
    <property type="entry name" value="ASX_DEUBAD_dom"/>
</dbReference>
<feature type="domain" description="ASX DEUBAD" evidence="2">
    <location>
        <begin position="505"/>
        <end position="568"/>
    </location>
</feature>
<feature type="compositionally biased region" description="Low complexity" evidence="1">
    <location>
        <begin position="9"/>
        <end position="23"/>
    </location>
</feature>
<evidence type="ECO:0000313" key="3">
    <source>
        <dbReference type="EMBL" id="CAG8510224.1"/>
    </source>
</evidence>
<organism evidence="3 4">
    <name type="scientific">Ambispora leptoticha</name>
    <dbReference type="NCBI Taxonomy" id="144679"/>
    <lineage>
        <taxon>Eukaryota</taxon>
        <taxon>Fungi</taxon>
        <taxon>Fungi incertae sedis</taxon>
        <taxon>Mucoromycota</taxon>
        <taxon>Glomeromycotina</taxon>
        <taxon>Glomeromycetes</taxon>
        <taxon>Archaeosporales</taxon>
        <taxon>Ambisporaceae</taxon>
        <taxon>Ambispora</taxon>
    </lineage>
</organism>
<dbReference type="EMBL" id="CAJVPS010000812">
    <property type="protein sequence ID" value="CAG8510224.1"/>
    <property type="molecule type" value="Genomic_DNA"/>
</dbReference>
<feature type="compositionally biased region" description="Polar residues" evidence="1">
    <location>
        <begin position="649"/>
        <end position="677"/>
    </location>
</feature>
<feature type="compositionally biased region" description="Basic and acidic residues" evidence="1">
    <location>
        <begin position="271"/>
        <end position="281"/>
    </location>
</feature>
<evidence type="ECO:0000256" key="1">
    <source>
        <dbReference type="SAM" id="MobiDB-lite"/>
    </source>
</evidence>
<dbReference type="OrthoDB" id="2289918at2759"/>
<feature type="region of interest" description="Disordered" evidence="1">
    <location>
        <begin position="634"/>
        <end position="677"/>
    </location>
</feature>
<sequence>MPRGRKAPTTTNNNAESNSTRSLRSSRKRKNEEAQEPPVLVNTTISDQVVTNEVAPQTTSSAPLMPGDVEEDVVGVNDNKDKVATTNKSKGQRGGRNKKRKVEDTSESVNNGLQKEGEKIDSQTNVSQEIQPRNQTDDSGENKTKGKGKNRENTSQVLPKSKERRSRAKKVPQEEDTLQKTNIIWDTPLSPDTFNQQEDNNADTENPNGKSRRSRKKRTRNSDEINIEQNGDIPAKDDDISITNSHNTRSAAKKLKRDNGGIKSINSAPPKEPHTDSKETDEVTAMPDESNSNQKGKTIAKDKGKSILKSNSKSSSNPKNSKQKKKKTREFEYLTTNPNSELTEIDMKEQKARLISLVPSVDKVPIIKNNSEESKEKMEIDEPMEIDEQFEFEYLMKYSDQNLNGTTEIPNASSSSAATASSSSQDIVTVYSDNLPAESAADIDASKIVKSNLTAENADIVTVDGTNLPIESSNLASSTIEDHPVDVASLGGAGSTTTNGGKRPKKKIRQYFFNDMQFYGCVKAFKEKLSWSHFDPKWVKRNQANQKRLRNTMDEDWKDLKFEAKWGHNLVSKSPMIAGDSASLSLRDLCQAAIIRAGDELHYRRAFHKASAIVEGVVKITEIKPDGTMYAVNQNKSHQSKTSAKRGSKPNNTTIIETPVIASSSSTPTTDNLTNETPIAITKITSLETKVLDDDGRVGKKQRPNGNAYKSFRVIRAGYDLGTIFALRSEYYEKTHR</sequence>
<feature type="compositionally biased region" description="Polar residues" evidence="1">
    <location>
        <begin position="241"/>
        <end position="250"/>
    </location>
</feature>
<protein>
    <submittedName>
        <fullName evidence="3">12137_t:CDS:1</fullName>
    </submittedName>
</protein>
<name>A0A9N8ZW34_9GLOM</name>
<keyword evidence="4" id="KW-1185">Reference proteome</keyword>
<feature type="compositionally biased region" description="Polar residues" evidence="1">
    <location>
        <begin position="41"/>
        <end position="62"/>
    </location>
</feature>
<feature type="compositionally biased region" description="Low complexity" evidence="1">
    <location>
        <begin position="307"/>
        <end position="320"/>
    </location>
</feature>
<feature type="compositionally biased region" description="Basic and acidic residues" evidence="1">
    <location>
        <begin position="140"/>
        <end position="152"/>
    </location>
</feature>
<evidence type="ECO:0000259" key="2">
    <source>
        <dbReference type="Pfam" id="PF13919"/>
    </source>
</evidence>
<evidence type="ECO:0000313" key="4">
    <source>
        <dbReference type="Proteomes" id="UP000789508"/>
    </source>
</evidence>
<accession>A0A9N8ZW34</accession>
<proteinExistence type="predicted"/>
<feature type="compositionally biased region" description="Polar residues" evidence="1">
    <location>
        <begin position="122"/>
        <end position="134"/>
    </location>
</feature>
<feature type="compositionally biased region" description="Basic residues" evidence="1">
    <location>
        <begin position="210"/>
        <end position="219"/>
    </location>
</feature>
<gene>
    <name evidence="3" type="ORF">ALEPTO_LOCUS3936</name>
</gene>
<feature type="region of interest" description="Disordered" evidence="1">
    <location>
        <begin position="1"/>
        <end position="333"/>
    </location>
</feature>